<evidence type="ECO:0000313" key="5">
    <source>
        <dbReference type="WBParaSite" id="MBELARI_LOCUS20984"/>
    </source>
</evidence>
<evidence type="ECO:0000313" key="4">
    <source>
        <dbReference type="Proteomes" id="UP000887575"/>
    </source>
</evidence>
<name>A0AAF3F365_9BILA</name>
<keyword evidence="2" id="KW-0597">Phosphoprotein</keyword>
<sequence length="725" mass="79730">MDSEDEFFSASSGDEEAPAKTKASKKTEPELLEAPKQKEENVFVELRKPSTDESSEEASVTLNEVEKESSSSEEFVVTDLPTPITLSDDTSDSKSSEEKSVEVELRNEETKPAEEPEEEKENESSGWDAWGDEDTKTVEESISSVQISENKIDEKKDPTEEVEEGEENWDWGNDGWETETKKESTQKKPAGSTPAGSMKLGKAKTNEPAGWGGFASALGKTFSSAVENTFGLPSAEEFAQKEREVEENETIEEGTKETPKRSAFEALAEGSTSSASPSTVPSFGLFSGLVTGGLDALEAIGKKTFETLTVKDKKGRSRLFFDQSSDEPLSDLLKRIKDEQSSQEIRSNIVPVVDFLSLIGATTTMQNVEALELLTSSKGIPTNSRTVNELLTSIAHKDVPDSSMFEANLRRVVKSLCSTIDPSATINVYEEACNKSLEAMILEAEEAYKTSVNGLVSVVEAFVQILSKVTQMIFATSGKANKTNFLEFCGLLTGALVQLETVATNLPSGTYQGDDVATRFLAFDHRSFGLRLIGDDVATRFFVDCQSAQELLERILRLSITVLLQIFQNAVGRVASTLTRRESRDLQITAISDSALKQLELKDNNGTTSLYKDKSNVFYVIYRPTKKVIIKSMPEAEGKIIANRLNLLFAGLYDDPIRQLPDNELERIAVFTLKNPSWTEIHLAAALGPDPNAELSLRKRRCCGCEHAHRGRTFTAAHCLRVQSV</sequence>
<evidence type="ECO:0000256" key="2">
    <source>
        <dbReference type="ARBA" id="ARBA00022553"/>
    </source>
</evidence>
<reference evidence="5" key="1">
    <citation type="submission" date="2024-02" db="UniProtKB">
        <authorList>
            <consortium name="WormBaseParasite"/>
        </authorList>
    </citation>
    <scope>IDENTIFICATION</scope>
</reference>
<proteinExistence type="inferred from homology"/>
<dbReference type="InterPro" id="IPR007998">
    <property type="entry name" value="DUF719"/>
</dbReference>
<dbReference type="Proteomes" id="UP000887575">
    <property type="component" value="Unassembled WGS sequence"/>
</dbReference>
<feature type="compositionally biased region" description="Acidic residues" evidence="3">
    <location>
        <begin position="160"/>
        <end position="169"/>
    </location>
</feature>
<feature type="compositionally biased region" description="Basic and acidic residues" evidence="3">
    <location>
        <begin position="150"/>
        <end position="159"/>
    </location>
</feature>
<feature type="compositionally biased region" description="Low complexity" evidence="3">
    <location>
        <begin position="140"/>
        <end position="149"/>
    </location>
</feature>
<feature type="region of interest" description="Disordered" evidence="3">
    <location>
        <begin position="233"/>
        <end position="261"/>
    </location>
</feature>
<feature type="compositionally biased region" description="Basic and acidic residues" evidence="3">
    <location>
        <begin position="25"/>
        <end position="51"/>
    </location>
</feature>
<dbReference type="AlphaFoldDB" id="A0AAF3F365"/>
<organism evidence="4 5">
    <name type="scientific">Mesorhabditis belari</name>
    <dbReference type="NCBI Taxonomy" id="2138241"/>
    <lineage>
        <taxon>Eukaryota</taxon>
        <taxon>Metazoa</taxon>
        <taxon>Ecdysozoa</taxon>
        <taxon>Nematoda</taxon>
        <taxon>Chromadorea</taxon>
        <taxon>Rhabditida</taxon>
        <taxon>Rhabditina</taxon>
        <taxon>Rhabditomorpha</taxon>
        <taxon>Rhabditoidea</taxon>
        <taxon>Rhabditidae</taxon>
        <taxon>Mesorhabditinae</taxon>
        <taxon>Mesorhabditis</taxon>
    </lineage>
</organism>
<feature type="region of interest" description="Disordered" evidence="3">
    <location>
        <begin position="1"/>
        <end position="204"/>
    </location>
</feature>
<protein>
    <submittedName>
        <fullName evidence="5">Uncharacterized protein</fullName>
    </submittedName>
</protein>
<evidence type="ECO:0000256" key="3">
    <source>
        <dbReference type="SAM" id="MobiDB-lite"/>
    </source>
</evidence>
<evidence type="ECO:0000256" key="1">
    <source>
        <dbReference type="ARBA" id="ARBA00006903"/>
    </source>
</evidence>
<keyword evidence="4" id="KW-1185">Reference proteome</keyword>
<accession>A0AAF3F365</accession>
<dbReference type="Pfam" id="PF05334">
    <property type="entry name" value="DUF719"/>
    <property type="match status" value="1"/>
</dbReference>
<feature type="compositionally biased region" description="Basic and acidic residues" evidence="3">
    <location>
        <begin position="91"/>
        <end position="114"/>
    </location>
</feature>
<dbReference type="WBParaSite" id="MBELARI_LOCUS20984">
    <property type="protein sequence ID" value="MBELARI_LOCUS20984"/>
    <property type="gene ID" value="MBELARI_LOCUS20984"/>
</dbReference>
<comment type="similarity">
    <text evidence="1">Belongs to the FAM114 family.</text>
</comment>